<proteinExistence type="predicted"/>
<feature type="compositionally biased region" description="Basic and acidic residues" evidence="1">
    <location>
        <begin position="151"/>
        <end position="161"/>
    </location>
</feature>
<dbReference type="Proteomes" id="UP000031668">
    <property type="component" value="Unassembled WGS sequence"/>
</dbReference>
<evidence type="ECO:0000313" key="2">
    <source>
        <dbReference type="EMBL" id="KII66684.1"/>
    </source>
</evidence>
<sequence length="161" mass="18066">MLRDFIEVLNISGNNENHIVVVDPGECLVSNVQSSEIMPTKQRMNPASGDMDMDVDPDLAEAIRLSMQDMVVKNKEQQSVDPLIHDSFLPETNEIDIEGMTEEQQIEWAMRLSLKESQKTAESGVKIEEVEMAKNEAADNVEGQADQNVDEDTKPTKMDED</sequence>
<dbReference type="Pfam" id="PF02809">
    <property type="entry name" value="UIM"/>
    <property type="match status" value="2"/>
</dbReference>
<gene>
    <name evidence="2" type="ORF">RF11_12713</name>
</gene>
<organism evidence="2 3">
    <name type="scientific">Thelohanellus kitauei</name>
    <name type="common">Myxosporean</name>
    <dbReference type="NCBI Taxonomy" id="669202"/>
    <lineage>
        <taxon>Eukaryota</taxon>
        <taxon>Metazoa</taxon>
        <taxon>Cnidaria</taxon>
        <taxon>Myxozoa</taxon>
        <taxon>Myxosporea</taxon>
        <taxon>Bivalvulida</taxon>
        <taxon>Platysporina</taxon>
        <taxon>Myxobolidae</taxon>
        <taxon>Thelohanellus</taxon>
    </lineage>
</organism>
<evidence type="ECO:0000313" key="3">
    <source>
        <dbReference type="Proteomes" id="UP000031668"/>
    </source>
</evidence>
<name>A0A0C2IMQ6_THEKT</name>
<dbReference type="SMART" id="SM00726">
    <property type="entry name" value="UIM"/>
    <property type="match status" value="2"/>
</dbReference>
<accession>A0A0C2IMQ6</accession>
<comment type="caution">
    <text evidence="2">The sequence shown here is derived from an EMBL/GenBank/DDBJ whole genome shotgun (WGS) entry which is preliminary data.</text>
</comment>
<dbReference type="AlphaFoldDB" id="A0A0C2IMQ6"/>
<dbReference type="EMBL" id="JWZT01003490">
    <property type="protein sequence ID" value="KII66684.1"/>
    <property type="molecule type" value="Genomic_DNA"/>
</dbReference>
<dbReference type="Gene3D" id="6.10.300.40">
    <property type="match status" value="1"/>
</dbReference>
<protein>
    <recommendedName>
        <fullName evidence="4">26S proteasome non-ATPase regulatory subunit 4</fullName>
    </recommendedName>
</protein>
<evidence type="ECO:0000256" key="1">
    <source>
        <dbReference type="SAM" id="MobiDB-lite"/>
    </source>
</evidence>
<reference evidence="2 3" key="1">
    <citation type="journal article" date="2014" name="Genome Biol. Evol.">
        <title>The genome of the myxosporean Thelohanellus kitauei shows adaptations to nutrient acquisition within its fish host.</title>
        <authorList>
            <person name="Yang Y."/>
            <person name="Xiong J."/>
            <person name="Zhou Z."/>
            <person name="Huo F."/>
            <person name="Miao W."/>
            <person name="Ran C."/>
            <person name="Liu Y."/>
            <person name="Zhang J."/>
            <person name="Feng J."/>
            <person name="Wang M."/>
            <person name="Wang M."/>
            <person name="Wang L."/>
            <person name="Yao B."/>
        </authorList>
    </citation>
    <scope>NUCLEOTIDE SEQUENCE [LARGE SCALE GENOMIC DNA]</scope>
    <source>
        <strain evidence="2">Wuqing</strain>
    </source>
</reference>
<evidence type="ECO:0008006" key="4">
    <source>
        <dbReference type="Google" id="ProtNLM"/>
    </source>
</evidence>
<keyword evidence="3" id="KW-1185">Reference proteome</keyword>
<feature type="region of interest" description="Disordered" evidence="1">
    <location>
        <begin position="134"/>
        <end position="161"/>
    </location>
</feature>
<dbReference type="OrthoDB" id="6019322at2759"/>
<dbReference type="InterPro" id="IPR003903">
    <property type="entry name" value="UIM_dom"/>
</dbReference>
<dbReference type="PROSITE" id="PS50330">
    <property type="entry name" value="UIM"/>
    <property type="match status" value="1"/>
</dbReference>